<keyword evidence="5" id="KW-1185">Reference proteome</keyword>
<evidence type="ECO:0000313" key="5">
    <source>
        <dbReference type="Proteomes" id="UP001140511"/>
    </source>
</evidence>
<evidence type="ECO:0000313" key="4">
    <source>
        <dbReference type="EMBL" id="KAJ4856798.1"/>
    </source>
</evidence>
<evidence type="ECO:0000256" key="1">
    <source>
        <dbReference type="ARBA" id="ARBA00006484"/>
    </source>
</evidence>
<dbReference type="PANTHER" id="PTHR24320:SF282">
    <property type="entry name" value="WW DOMAIN-CONTAINING OXIDOREDUCTASE"/>
    <property type="match status" value="1"/>
</dbReference>
<dbReference type="Pfam" id="PF00106">
    <property type="entry name" value="adh_short"/>
    <property type="match status" value="1"/>
</dbReference>
<dbReference type="Proteomes" id="UP001140511">
    <property type="component" value="Unassembled WGS sequence"/>
</dbReference>
<dbReference type="AlphaFoldDB" id="A0A9W9BBB2"/>
<dbReference type="EMBL" id="JAOPEN010000006">
    <property type="protein sequence ID" value="KAJ4856798.1"/>
    <property type="molecule type" value="Genomic_DNA"/>
</dbReference>
<dbReference type="InterPro" id="IPR036291">
    <property type="entry name" value="NAD(P)-bd_dom_sf"/>
</dbReference>
<reference evidence="4" key="1">
    <citation type="submission" date="2022-09" db="EMBL/GenBank/DDBJ databases">
        <title>Chromosome-level assembly of Trichoderma breve T069, a fungus used in development of biopesticide product.</title>
        <authorList>
            <person name="Lin R."/>
            <person name="Liu T."/>
        </authorList>
    </citation>
    <scope>NUCLEOTIDE SEQUENCE</scope>
    <source>
        <strain evidence="4">T069</strain>
    </source>
</reference>
<gene>
    <name evidence="4" type="ORF">T069G_10166</name>
</gene>
<comment type="similarity">
    <text evidence="1">Belongs to the short-chain dehydrogenases/reductases (SDR) family.</text>
</comment>
<dbReference type="SUPFAM" id="SSF51735">
    <property type="entry name" value="NAD(P)-binding Rossmann-fold domains"/>
    <property type="match status" value="1"/>
</dbReference>
<evidence type="ECO:0000256" key="2">
    <source>
        <dbReference type="ARBA" id="ARBA00022857"/>
    </source>
</evidence>
<keyword evidence="3" id="KW-0560">Oxidoreductase</keyword>
<sequence>MCAWSPTTDMPSLRGKVAVVTGASVGIGLQIVRQLAQHGAKYPEIAPEAVEWLQLDLTDLRSITQLAEEVKKRVSSLDILVSNAATITTSKEIVADRWEKNMAVNVLGSFLLIDRLMPLLETTSKRSGADVRIVTIASTAPKAFLPANFQFQFDSAAGLVTPVTCYPPAWRYFLKFLFASDMILYSVSKAGAMIYASKMQELFDKYGLNILSLIVHPGEVATEGVAEANNAFMRMMARTSFMSSEQGAASPLFAATSDQIRADPDQFKGKLLMPVGKPSSLHSVVNDRKQAQGLWDVMMKELARHLEADDLAPMRKW</sequence>
<keyword evidence="2" id="KW-0521">NADP</keyword>
<name>A0A9W9BBB2_9HYPO</name>
<dbReference type="GO" id="GO:0016491">
    <property type="term" value="F:oxidoreductase activity"/>
    <property type="evidence" value="ECO:0007669"/>
    <property type="project" value="UniProtKB-KW"/>
</dbReference>
<dbReference type="Gene3D" id="3.40.50.720">
    <property type="entry name" value="NAD(P)-binding Rossmann-like Domain"/>
    <property type="match status" value="1"/>
</dbReference>
<comment type="caution">
    <text evidence="4">The sequence shown here is derived from an EMBL/GenBank/DDBJ whole genome shotgun (WGS) entry which is preliminary data.</text>
</comment>
<evidence type="ECO:0000256" key="3">
    <source>
        <dbReference type="ARBA" id="ARBA00023002"/>
    </source>
</evidence>
<protein>
    <submittedName>
        <fullName evidence="4">Short chain dehydrogenase domain-containing protein</fullName>
    </submittedName>
</protein>
<dbReference type="PRINTS" id="PR00081">
    <property type="entry name" value="GDHRDH"/>
</dbReference>
<organism evidence="4 5">
    <name type="scientific">Trichoderma breve</name>
    <dbReference type="NCBI Taxonomy" id="2034170"/>
    <lineage>
        <taxon>Eukaryota</taxon>
        <taxon>Fungi</taxon>
        <taxon>Dikarya</taxon>
        <taxon>Ascomycota</taxon>
        <taxon>Pezizomycotina</taxon>
        <taxon>Sordariomycetes</taxon>
        <taxon>Hypocreomycetidae</taxon>
        <taxon>Hypocreales</taxon>
        <taxon>Hypocreaceae</taxon>
        <taxon>Trichoderma</taxon>
    </lineage>
</organism>
<proteinExistence type="inferred from homology"/>
<dbReference type="InterPro" id="IPR002347">
    <property type="entry name" value="SDR_fam"/>
</dbReference>
<dbReference type="GeneID" id="80872064"/>
<accession>A0A9W9BBB2</accession>
<dbReference type="RefSeq" id="XP_056025854.1">
    <property type="nucleotide sequence ID" value="XM_056177376.1"/>
</dbReference>
<dbReference type="PANTHER" id="PTHR24320">
    <property type="entry name" value="RETINOL DEHYDROGENASE"/>
    <property type="match status" value="1"/>
</dbReference>